<accession>A0ABR7T7G4</accession>
<organism evidence="1 2">
    <name type="scientific">Heliobacterium chlorum</name>
    <dbReference type="NCBI Taxonomy" id="2698"/>
    <lineage>
        <taxon>Bacteria</taxon>
        <taxon>Bacillati</taxon>
        <taxon>Bacillota</taxon>
        <taxon>Clostridia</taxon>
        <taxon>Eubacteriales</taxon>
        <taxon>Heliobacteriaceae</taxon>
        <taxon>Heliobacterium</taxon>
    </lineage>
</organism>
<reference evidence="1 2" key="1">
    <citation type="submission" date="2020-07" db="EMBL/GenBank/DDBJ databases">
        <title>Draft whole-genome sequence of Heliobacterium chlorum DSM 3682, type strain.</title>
        <authorList>
            <person name="Kyndt J.A."/>
            <person name="Meyer T.E."/>
            <person name="Imhoff J.F."/>
        </authorList>
    </citation>
    <scope>NUCLEOTIDE SEQUENCE [LARGE SCALE GENOMIC DNA]</scope>
    <source>
        <strain evidence="1 2">DSM 3682</strain>
    </source>
</reference>
<dbReference type="EMBL" id="JACVHF010000074">
    <property type="protein sequence ID" value="MBC9786703.1"/>
    <property type="molecule type" value="Genomic_DNA"/>
</dbReference>
<dbReference type="Proteomes" id="UP000617402">
    <property type="component" value="Unassembled WGS sequence"/>
</dbReference>
<feature type="non-terminal residue" evidence="1">
    <location>
        <position position="51"/>
    </location>
</feature>
<evidence type="ECO:0000313" key="2">
    <source>
        <dbReference type="Proteomes" id="UP000617402"/>
    </source>
</evidence>
<evidence type="ECO:0000313" key="1">
    <source>
        <dbReference type="EMBL" id="MBC9786703.1"/>
    </source>
</evidence>
<comment type="caution">
    <text evidence="1">The sequence shown here is derived from an EMBL/GenBank/DDBJ whole genome shotgun (WGS) entry which is preliminary data.</text>
</comment>
<keyword evidence="2" id="KW-1185">Reference proteome</keyword>
<proteinExistence type="predicted"/>
<sequence>MGDSFRISGVERISNILLQDISIEQVLTSMVDTCSFTIKNIQPNEGDEVII</sequence>
<protein>
    <submittedName>
        <fullName evidence="1">Uncharacterized protein</fullName>
    </submittedName>
</protein>
<name>A0ABR7T7G4_HELCL</name>
<gene>
    <name evidence="1" type="ORF">H1S01_19875</name>
</gene>